<feature type="domain" description="Prion-inhibition and propagation HeLo" evidence="2">
    <location>
        <begin position="6"/>
        <end position="215"/>
    </location>
</feature>
<dbReference type="Gene3D" id="1.20.120.1020">
    <property type="entry name" value="Prion-inhibition and propagation, HeLo domain"/>
    <property type="match status" value="1"/>
</dbReference>
<dbReference type="Proteomes" id="UP001043456">
    <property type="component" value="Unassembled WGS sequence"/>
</dbReference>
<gene>
    <name evidence="3" type="ORF">Asppvi_003975</name>
</gene>
<sequence length="918" mass="101222">MEIASTAISVIGLASLFSTCIETLDILSSAARYGINREILQTRIEVERLRLKVWGESVGLAEINPESEESEITENDLAILDESIRSNTLRPAVAGLLTCFAHYFEDIEELQKRYGLAPRQSPAPGKAPTRGTLLSKFQKAYLRFQERTSEAQKKTSPLKKAVWAVTDERKFRALLTEIKAINDSLVSLLPAIGEKVRVRMRSEIMKNKDVGQLQNIVNAADDITGLIAETASLRLDILSASDRRQTRSQALELPRAKTLTPKATPATAPPPPPAPEPKSVVESLITASLDATPSSISAPPGSLDDSYDDSGALIIHIAYYKEECFRCFSWVVGSGESPEIRSQRQPLSHPIFEEFQFFPEAVLSIADDLLEADVAGDKKYAGWSPGSTSLTGFAREISLWQMAHSIRKKDELRWSRTKTKPLSSQFVDQRWREIVKNGLGEDFTDKKGYERLRELIGPAEHTWLDPDENIKLRHQITDLLGAISSSMLPNLEEVGSMSLVAYREKLDPDSKYCFVDFMRQLLLAREANLRIQRAERRWYGGITNRVIYDMVAADLFARHMELKDGPEQGYTPSPRVVKQQLDGVIKFADEMQWPFADEIRQAAIKLQNTKVGEMNIDLRVSDWICGWVLPGGTFSMILVAVLYNLSSTLRGHLPVGAIQIKLGCFGIAFPNVSYWGVRSVLGKVLAPLALDSESGHSQVRCLGGWVGPCPSVSLPDCAFGRLVMLSGHAPPSVDSQDKETTKHKNMPGDGAAWSLPTPPELSTDTAVLQTVRLSKAPPSPETMARDAESFSARLDFRLTRSRTLATFTLYTNSVFIAAPPCQGTHRVDPHASEKYTFTVRGVEELAQISRKGGRPAKMAILVVNATGGPASEVFARAWCCHTGTNAVIWKRQGGTCCFKCALMVASTDGLAMGVLIAT</sequence>
<dbReference type="OrthoDB" id="20872at2759"/>
<feature type="compositionally biased region" description="Low complexity" evidence="1">
    <location>
        <begin position="256"/>
        <end position="266"/>
    </location>
</feature>
<feature type="compositionally biased region" description="Pro residues" evidence="1">
    <location>
        <begin position="267"/>
        <end position="276"/>
    </location>
</feature>
<proteinExistence type="predicted"/>
<dbReference type="EMBL" id="BHVY01000003">
    <property type="protein sequence ID" value="GIJ85119.1"/>
    <property type="molecule type" value="Genomic_DNA"/>
</dbReference>
<feature type="region of interest" description="Disordered" evidence="1">
    <location>
        <begin position="246"/>
        <end position="279"/>
    </location>
</feature>
<dbReference type="RefSeq" id="XP_043155866.1">
    <property type="nucleotide sequence ID" value="XM_043299931.1"/>
</dbReference>
<evidence type="ECO:0000313" key="3">
    <source>
        <dbReference type="EMBL" id="GIJ85119.1"/>
    </source>
</evidence>
<feature type="region of interest" description="Disordered" evidence="1">
    <location>
        <begin position="730"/>
        <end position="758"/>
    </location>
</feature>
<dbReference type="Pfam" id="PF14479">
    <property type="entry name" value="HeLo"/>
    <property type="match status" value="1"/>
</dbReference>
<dbReference type="PANTHER" id="PTHR42345">
    <property type="entry name" value="TPR_REGION DOMAIN-CONTAINING PROTEIN"/>
    <property type="match status" value="1"/>
</dbReference>
<name>A0A9P3ERJ6_9EURO</name>
<organism evidence="3 4">
    <name type="scientific">Aspergillus pseudoviridinutans</name>
    <dbReference type="NCBI Taxonomy" id="1517512"/>
    <lineage>
        <taxon>Eukaryota</taxon>
        <taxon>Fungi</taxon>
        <taxon>Dikarya</taxon>
        <taxon>Ascomycota</taxon>
        <taxon>Pezizomycotina</taxon>
        <taxon>Eurotiomycetes</taxon>
        <taxon>Eurotiomycetidae</taxon>
        <taxon>Eurotiales</taxon>
        <taxon>Aspergillaceae</taxon>
        <taxon>Aspergillus</taxon>
        <taxon>Aspergillus subgen. Fumigati</taxon>
    </lineage>
</organism>
<keyword evidence="4" id="KW-1185">Reference proteome</keyword>
<reference evidence="3 4" key="1">
    <citation type="submission" date="2018-10" db="EMBL/GenBank/DDBJ databases">
        <title>Pan-genome distribution and transcriptional activeness of fungal secondary metabolism genes in Aspergillus section Fumigati.</title>
        <authorList>
            <person name="Takahashi H."/>
            <person name="Umemura M."/>
            <person name="Ninomiya A."/>
            <person name="Kusuya Y."/>
            <person name="Urayama S."/>
            <person name="Shimizu M."/>
            <person name="Watanabe A."/>
            <person name="Kamei K."/>
            <person name="Yaguchi T."/>
            <person name="Hagiwara D."/>
        </authorList>
    </citation>
    <scope>NUCLEOTIDE SEQUENCE [LARGE SCALE GENOMIC DNA]</scope>
    <source>
        <strain evidence="3 4">IFM 55266</strain>
    </source>
</reference>
<dbReference type="AlphaFoldDB" id="A0A9P3ERJ6"/>
<dbReference type="InterPro" id="IPR038305">
    <property type="entry name" value="HeLo_sf"/>
</dbReference>
<protein>
    <recommendedName>
        <fullName evidence="2">Prion-inhibition and propagation HeLo domain-containing protein</fullName>
    </recommendedName>
</protein>
<evidence type="ECO:0000256" key="1">
    <source>
        <dbReference type="SAM" id="MobiDB-lite"/>
    </source>
</evidence>
<evidence type="ECO:0000313" key="4">
    <source>
        <dbReference type="Proteomes" id="UP001043456"/>
    </source>
</evidence>
<dbReference type="GeneID" id="67002587"/>
<dbReference type="InterPro" id="IPR029498">
    <property type="entry name" value="HeLo_dom"/>
</dbReference>
<accession>A0A9P3ERJ6</accession>
<dbReference type="PANTHER" id="PTHR42345:SF2">
    <property type="entry name" value="HELICASE-LIKE PROTEIN"/>
    <property type="match status" value="1"/>
</dbReference>
<comment type="caution">
    <text evidence="3">The sequence shown here is derived from an EMBL/GenBank/DDBJ whole genome shotgun (WGS) entry which is preliminary data.</text>
</comment>
<evidence type="ECO:0000259" key="2">
    <source>
        <dbReference type="Pfam" id="PF14479"/>
    </source>
</evidence>